<dbReference type="OrthoDB" id="198657at2"/>
<keyword evidence="1" id="KW-0732">Signal</keyword>
<gene>
    <name evidence="2" type="ORF">BSZ32_09050</name>
</gene>
<comment type="caution">
    <text evidence="2">The sequence shown here is derived from an EMBL/GenBank/DDBJ whole genome shotgun (WGS) entry which is preliminary data.</text>
</comment>
<evidence type="ECO:0000313" key="3">
    <source>
        <dbReference type="Proteomes" id="UP000239907"/>
    </source>
</evidence>
<dbReference type="AlphaFoldDB" id="A0A2S7U0V9"/>
<protein>
    <submittedName>
        <fullName evidence="2">Uncharacterized protein</fullName>
    </submittedName>
</protein>
<organism evidence="2 3">
    <name type="scientific">Rubritalea profundi</name>
    <dbReference type="NCBI Taxonomy" id="1658618"/>
    <lineage>
        <taxon>Bacteria</taxon>
        <taxon>Pseudomonadati</taxon>
        <taxon>Verrucomicrobiota</taxon>
        <taxon>Verrucomicrobiia</taxon>
        <taxon>Verrucomicrobiales</taxon>
        <taxon>Rubritaleaceae</taxon>
        <taxon>Rubritalea</taxon>
    </lineage>
</organism>
<reference evidence="2 3" key="1">
    <citation type="submission" date="2016-12" db="EMBL/GenBank/DDBJ databases">
        <title>Study of bacterial adaptation to deep sea.</title>
        <authorList>
            <person name="Song J."/>
            <person name="Yoshizawa S."/>
            <person name="Kogure K."/>
        </authorList>
    </citation>
    <scope>NUCLEOTIDE SEQUENCE [LARGE SCALE GENOMIC DNA]</scope>
    <source>
        <strain evidence="2 3">SAORIC-165</strain>
    </source>
</reference>
<name>A0A2S7U0V9_9BACT</name>
<evidence type="ECO:0000313" key="2">
    <source>
        <dbReference type="EMBL" id="PQJ28636.1"/>
    </source>
</evidence>
<feature type="signal peptide" evidence="1">
    <location>
        <begin position="1"/>
        <end position="26"/>
    </location>
</feature>
<dbReference type="EMBL" id="MQWA01000001">
    <property type="protein sequence ID" value="PQJ28636.1"/>
    <property type="molecule type" value="Genomic_DNA"/>
</dbReference>
<dbReference type="Proteomes" id="UP000239907">
    <property type="component" value="Unassembled WGS sequence"/>
</dbReference>
<dbReference type="RefSeq" id="WP_105043133.1">
    <property type="nucleotide sequence ID" value="NZ_MQWA01000001.1"/>
</dbReference>
<dbReference type="NCBIfam" id="NF042424">
    <property type="entry name" value="Amuc_1102_rel"/>
    <property type="match status" value="1"/>
</dbReference>
<sequence>MKKSKLKMLFSTAALLALSMAAPVNAQAGRVEASDPQFNNIVSPELGGNTGFKKWKPKDWLEAEVKFRVEMPKTYKQKYVDSVTVKWYVAIENPTGAGYAMLEKEVEYVNVPVGEDVHSSVYLSPSAIMRISGSERASKRVVSHVGGEILVNGTSLKINKGRYFTSKGKIGWWVSSKLSRNDSIPLLNKNETPFKFLWWDRYAEIKPERR</sequence>
<proteinExistence type="predicted"/>
<feature type="chain" id="PRO_5015429874" evidence="1">
    <location>
        <begin position="27"/>
        <end position="210"/>
    </location>
</feature>
<keyword evidence="3" id="KW-1185">Reference proteome</keyword>
<evidence type="ECO:0000256" key="1">
    <source>
        <dbReference type="SAM" id="SignalP"/>
    </source>
</evidence>
<accession>A0A2S7U0V9</accession>
<dbReference type="InterPro" id="IPR049970">
    <property type="entry name" value="Amuc_1102-like"/>
</dbReference>